<protein>
    <submittedName>
        <fullName evidence="2">Uncharacterized protein</fullName>
    </submittedName>
</protein>
<dbReference type="Proteomes" id="UP000663193">
    <property type="component" value="Chromosome 1"/>
</dbReference>
<accession>A0A7U2ER37</accession>
<evidence type="ECO:0000313" key="3">
    <source>
        <dbReference type="Proteomes" id="UP000663193"/>
    </source>
</evidence>
<feature type="region of interest" description="Disordered" evidence="1">
    <location>
        <begin position="792"/>
        <end position="817"/>
    </location>
</feature>
<dbReference type="AlphaFoldDB" id="A0A7U2ER37"/>
<feature type="region of interest" description="Disordered" evidence="1">
    <location>
        <begin position="679"/>
        <end position="702"/>
    </location>
</feature>
<name>A0A7U2ER37_PHANO</name>
<feature type="region of interest" description="Disordered" evidence="1">
    <location>
        <begin position="1"/>
        <end position="129"/>
    </location>
</feature>
<dbReference type="VEuPathDB" id="FungiDB:JI435_010430"/>
<organism evidence="2 3">
    <name type="scientific">Phaeosphaeria nodorum (strain SN15 / ATCC MYA-4574 / FGSC 10173)</name>
    <name type="common">Glume blotch fungus</name>
    <name type="synonym">Parastagonospora nodorum</name>
    <dbReference type="NCBI Taxonomy" id="321614"/>
    <lineage>
        <taxon>Eukaryota</taxon>
        <taxon>Fungi</taxon>
        <taxon>Dikarya</taxon>
        <taxon>Ascomycota</taxon>
        <taxon>Pezizomycotina</taxon>
        <taxon>Dothideomycetes</taxon>
        <taxon>Pleosporomycetidae</taxon>
        <taxon>Pleosporales</taxon>
        <taxon>Pleosporineae</taxon>
        <taxon>Phaeosphaeriaceae</taxon>
        <taxon>Parastagonospora</taxon>
    </lineage>
</organism>
<proteinExistence type="predicted"/>
<evidence type="ECO:0000256" key="1">
    <source>
        <dbReference type="SAM" id="MobiDB-lite"/>
    </source>
</evidence>
<feature type="compositionally biased region" description="Low complexity" evidence="1">
    <location>
        <begin position="205"/>
        <end position="222"/>
    </location>
</feature>
<feature type="compositionally biased region" description="Basic and acidic residues" evidence="1">
    <location>
        <begin position="593"/>
        <end position="609"/>
    </location>
</feature>
<feature type="region of interest" description="Disordered" evidence="1">
    <location>
        <begin position="204"/>
        <end position="224"/>
    </location>
</feature>
<dbReference type="OMA" id="NWIERID"/>
<dbReference type="EMBL" id="CP069023">
    <property type="protein sequence ID" value="QRC91538.1"/>
    <property type="molecule type" value="Genomic_DNA"/>
</dbReference>
<feature type="region of interest" description="Disordered" evidence="1">
    <location>
        <begin position="532"/>
        <end position="612"/>
    </location>
</feature>
<sequence length="1028" mass="115695">MSQPPAGDQQPISNPKRPREGESYEPYKRAQGLEYPDMGVRVEDNAYPQRDTTQEMLPNLPSWNKGPLRMGDQLPRTAMPISDVSADRSKELEQESNNVEMQKQHVQRPQAQTVRRTKTKTPMAYARPDPQPLIQVQPIHAAHPHTPYQSQVVQDSLPTPAITPRRKPKTKGPAGKPAQAEGPYTAQMAPRNSVNEPALPNVDAQQIQQQPQQYQQHQQHQQNPLQSVYVHQHTYDTRFQNGHLQQQTPLHQQVRGQEQLYQQPFYGQQPAMGMYALPKITSSKLPVVQTNSRQHQMPGAAKSQEKVAETAANGPRGPISAASYEPFRQSNQSKWLAIAWKALTLPKLDVLPGISVQHRLFIGPEEQLVVPTFVLKMRGLDAQSRLEAWIKIIKLGRSFYTTFPKDSQWENAWADILQFSQKMLTQERRFYNWIERIDPAEKMRIFKERILHVRVEPSLADPWNPDWTDPELSEFARQKPYFAAAVSPVYISKPPINQAGVHAQILYAQDGSRVDSPMSIQAAPRHLLASAPFQSPPMHEQSTFQDPRLAPPPQAPGHARALSFADQTPRQTKPLPTILHSPASPRKRKSGANKKESASNKKLQTDRGQGDQMQQKMAPWLKELEKTYLANQAEIDAYYMENNELNMRNLSDHFSDKMRTWNGRPEALKLSVSASQQIPDNIQQGPTSQAPFPKVEPAQPGQYTAEEEMIAEGAAQAYIADLKRGTILPPTQSHMQSDAIRPRPHYSAPQAQKFAPNPLVKSWPGTVTAQNFVAQGQVAPLQTAPVMQTGGLQQTIQPTAQQSQQQPTQQFPTSPIDTTHDVSYVTPSSQPVPDPVNTIPQATPPQHKKPTPVFNPTQEAQKTVYRQMLARNAALDKRLELPESERIVVGGIDIAALLDAGTDMMKIVKQITPFMKEAEPVIEQPELPKDTTEQVGAEIDPPAVAPTFINAPEHGWNNVEVIDETDVRFWPGMDNIDEVYWAEKGRNAFIGETKAERDEWEAHVATEYQREMEKLDEMFGTDSYIGDF</sequence>
<reference evidence="3" key="1">
    <citation type="journal article" date="2021" name="BMC Genomics">
        <title>Chromosome-level genome assembly and manually-curated proteome of model necrotroph Parastagonospora nodorum Sn15 reveals a genome-wide trove of candidate effector homologs, and redundancy of virulence-related functions within an accessory chromosome.</title>
        <authorList>
            <person name="Bertazzoni S."/>
            <person name="Jones D.A.B."/>
            <person name="Phan H.T."/>
            <person name="Tan K.-C."/>
            <person name="Hane J.K."/>
        </authorList>
    </citation>
    <scope>NUCLEOTIDE SEQUENCE [LARGE SCALE GENOMIC DNA]</scope>
    <source>
        <strain evidence="3">SN15 / ATCC MYA-4574 / FGSC 10173)</strain>
    </source>
</reference>
<evidence type="ECO:0000313" key="2">
    <source>
        <dbReference type="EMBL" id="QRC91538.1"/>
    </source>
</evidence>
<feature type="compositionally biased region" description="Polar residues" evidence="1">
    <location>
        <begin position="679"/>
        <end position="690"/>
    </location>
</feature>
<feature type="compositionally biased region" description="Basic and acidic residues" evidence="1">
    <location>
        <begin position="17"/>
        <end position="28"/>
    </location>
</feature>
<feature type="region of interest" description="Disordered" evidence="1">
    <location>
        <begin position="158"/>
        <end position="183"/>
    </location>
</feature>
<keyword evidence="3" id="KW-1185">Reference proteome</keyword>
<gene>
    <name evidence="2" type="ORF">JI435_010430</name>
</gene>
<feature type="compositionally biased region" description="Low complexity" evidence="1">
    <location>
        <begin position="793"/>
        <end position="816"/>
    </location>
</feature>